<feature type="transmembrane region" description="Helical" evidence="12">
    <location>
        <begin position="6"/>
        <end position="26"/>
    </location>
</feature>
<evidence type="ECO:0000256" key="8">
    <source>
        <dbReference type="ARBA" id="ARBA00022982"/>
    </source>
</evidence>
<keyword evidence="4" id="KW-1003">Cell membrane</keyword>
<evidence type="ECO:0000313" key="15">
    <source>
        <dbReference type="Proteomes" id="UP000219215"/>
    </source>
</evidence>
<comment type="subcellular location">
    <subcellularLocation>
        <location evidence="1">Cell membrane</location>
    </subcellularLocation>
</comment>
<dbReference type="PANTHER" id="PTHR30333:SF1">
    <property type="entry name" value="CYTOCHROME C-TYPE PROTEIN NAPC"/>
    <property type="match status" value="1"/>
</dbReference>
<dbReference type="Pfam" id="PF03264">
    <property type="entry name" value="Cytochrom_NNT"/>
    <property type="match status" value="1"/>
</dbReference>
<evidence type="ECO:0000256" key="12">
    <source>
        <dbReference type="SAM" id="Phobius"/>
    </source>
</evidence>
<dbReference type="GO" id="GO:0046872">
    <property type="term" value="F:metal ion binding"/>
    <property type="evidence" value="ECO:0007669"/>
    <property type="project" value="UniProtKB-KW"/>
</dbReference>
<evidence type="ECO:0000256" key="6">
    <source>
        <dbReference type="ARBA" id="ARBA00022692"/>
    </source>
</evidence>
<dbReference type="Gene3D" id="1.10.3820.10">
    <property type="entry name" value="Di-heme elbow motif domain"/>
    <property type="match status" value="1"/>
</dbReference>
<keyword evidence="10" id="KW-0408">Iron</keyword>
<keyword evidence="5" id="KW-0349">Heme</keyword>
<name>A0A2C8FCF5_9BACT</name>
<evidence type="ECO:0000256" key="3">
    <source>
        <dbReference type="ARBA" id="ARBA00022448"/>
    </source>
</evidence>
<gene>
    <name evidence="14" type="primary">nrfH</name>
    <name evidence="14" type="ORF">DPRO_3215</name>
</gene>
<organism evidence="14 15">
    <name type="scientific">Pseudodesulfovibrio profundus</name>
    <dbReference type="NCBI Taxonomy" id="57320"/>
    <lineage>
        <taxon>Bacteria</taxon>
        <taxon>Pseudomonadati</taxon>
        <taxon>Thermodesulfobacteriota</taxon>
        <taxon>Desulfovibrionia</taxon>
        <taxon>Desulfovibrionales</taxon>
        <taxon>Desulfovibrionaceae</taxon>
    </lineage>
</organism>
<keyword evidence="15" id="KW-1185">Reference proteome</keyword>
<dbReference type="Proteomes" id="UP000219215">
    <property type="component" value="Chromosome DPRO"/>
</dbReference>
<feature type="domain" description="NapC/NirT cytochrome c N-terminal" evidence="13">
    <location>
        <begin position="9"/>
        <end position="159"/>
    </location>
</feature>
<dbReference type="InterPro" id="IPR017571">
    <property type="entry name" value="NrfH"/>
</dbReference>
<keyword evidence="3" id="KW-0813">Transport</keyword>
<dbReference type="KEGG" id="pprf:DPRO_3215"/>
<evidence type="ECO:0000256" key="2">
    <source>
        <dbReference type="ARBA" id="ARBA00007395"/>
    </source>
</evidence>
<dbReference type="InterPro" id="IPR036280">
    <property type="entry name" value="Multihaem_cyt_sf"/>
</dbReference>
<keyword evidence="7" id="KW-0479">Metal-binding</keyword>
<reference evidence="15" key="1">
    <citation type="submission" date="2017-09" db="EMBL/GenBank/DDBJ databases">
        <authorList>
            <person name="Regsiter A."/>
            <person name="William W."/>
        </authorList>
    </citation>
    <scope>NUCLEOTIDE SEQUENCE [LARGE SCALE GENOMIC DNA]</scope>
    <source>
        <strain evidence="15">500-1</strain>
    </source>
</reference>
<evidence type="ECO:0000256" key="9">
    <source>
        <dbReference type="ARBA" id="ARBA00022989"/>
    </source>
</evidence>
<evidence type="ECO:0000256" key="1">
    <source>
        <dbReference type="ARBA" id="ARBA00004236"/>
    </source>
</evidence>
<dbReference type="RefSeq" id="WP_097012897.1">
    <property type="nucleotide sequence ID" value="NZ_LT907975.1"/>
</dbReference>
<dbReference type="GO" id="GO:0009055">
    <property type="term" value="F:electron transfer activity"/>
    <property type="evidence" value="ECO:0007669"/>
    <property type="project" value="TreeGrafter"/>
</dbReference>
<comment type="similarity">
    <text evidence="2">Belongs to the NapC/NirT/NrfH family.</text>
</comment>
<evidence type="ECO:0000259" key="13">
    <source>
        <dbReference type="Pfam" id="PF03264"/>
    </source>
</evidence>
<keyword evidence="9 12" id="KW-1133">Transmembrane helix</keyword>
<dbReference type="InterPro" id="IPR005126">
    <property type="entry name" value="NapC/NirT_cyt_c_N"/>
</dbReference>
<sequence>MKFETVLRYSAFIAVAIALGMGLYLAKESKATSYLSSDAIACTNCHVMESYYASWQHSSHAMRAVCVDCHLPVDNYIDKYASKSRDGWNHSVAFTLNTYGKRMLITDDGARRVQENCIRCHSSRSKTLIKNIDRYHAFDSETLGDRKCWDCHREVPHGKVRSINGTPNTLGVRWDR</sequence>
<dbReference type="SUPFAM" id="SSF48695">
    <property type="entry name" value="Multiheme cytochromes"/>
    <property type="match status" value="1"/>
</dbReference>
<proteinExistence type="inferred from homology"/>
<dbReference type="GO" id="GO:0022900">
    <property type="term" value="P:electron transport chain"/>
    <property type="evidence" value="ECO:0007669"/>
    <property type="project" value="InterPro"/>
</dbReference>
<evidence type="ECO:0000256" key="11">
    <source>
        <dbReference type="ARBA" id="ARBA00023136"/>
    </source>
</evidence>
<evidence type="ECO:0000313" key="14">
    <source>
        <dbReference type="EMBL" id="SOB60127.1"/>
    </source>
</evidence>
<dbReference type="OrthoDB" id="9782159at2"/>
<evidence type="ECO:0000256" key="10">
    <source>
        <dbReference type="ARBA" id="ARBA00023004"/>
    </source>
</evidence>
<dbReference type="NCBIfam" id="TIGR03153">
    <property type="entry name" value="cytochr_NrfH"/>
    <property type="match status" value="1"/>
</dbReference>
<evidence type="ECO:0000256" key="7">
    <source>
        <dbReference type="ARBA" id="ARBA00022723"/>
    </source>
</evidence>
<dbReference type="InterPro" id="IPR051174">
    <property type="entry name" value="Cytochrome_c-type_ET"/>
</dbReference>
<dbReference type="InterPro" id="IPR038266">
    <property type="entry name" value="NapC/NirT_cytc_sf"/>
</dbReference>
<protein>
    <submittedName>
        <fullName evidence="14">Cytochrome c-type protein NrfH</fullName>
    </submittedName>
</protein>
<keyword evidence="6 12" id="KW-0812">Transmembrane</keyword>
<dbReference type="AlphaFoldDB" id="A0A2C8FCF5"/>
<accession>A0A2C8FCF5</accession>
<dbReference type="PANTHER" id="PTHR30333">
    <property type="entry name" value="CYTOCHROME C-TYPE PROTEIN"/>
    <property type="match status" value="1"/>
</dbReference>
<dbReference type="GO" id="GO:0009061">
    <property type="term" value="P:anaerobic respiration"/>
    <property type="evidence" value="ECO:0007669"/>
    <property type="project" value="TreeGrafter"/>
</dbReference>
<keyword evidence="11 12" id="KW-0472">Membrane</keyword>
<keyword evidence="8" id="KW-0249">Electron transport</keyword>
<evidence type="ECO:0000256" key="5">
    <source>
        <dbReference type="ARBA" id="ARBA00022617"/>
    </source>
</evidence>
<evidence type="ECO:0000256" key="4">
    <source>
        <dbReference type="ARBA" id="ARBA00022475"/>
    </source>
</evidence>
<dbReference type="GO" id="GO:0005886">
    <property type="term" value="C:plasma membrane"/>
    <property type="evidence" value="ECO:0007669"/>
    <property type="project" value="UniProtKB-SubCell"/>
</dbReference>
<dbReference type="EMBL" id="LT907975">
    <property type="protein sequence ID" value="SOB60127.1"/>
    <property type="molecule type" value="Genomic_DNA"/>
</dbReference>